<feature type="domain" description="Proline dehydrogenase" evidence="10">
    <location>
        <begin position="160"/>
        <end position="452"/>
    </location>
</feature>
<dbReference type="InterPro" id="IPR029510">
    <property type="entry name" value="Ald_DH_CS_GLU"/>
</dbReference>
<evidence type="ECO:0000256" key="4">
    <source>
        <dbReference type="ARBA" id="ARBA00023027"/>
    </source>
</evidence>
<evidence type="ECO:0000256" key="6">
    <source>
        <dbReference type="PROSITE-ProRule" id="PRU10007"/>
    </source>
</evidence>
<dbReference type="InterPro" id="IPR050485">
    <property type="entry name" value="Proline_metab_enzyme"/>
</dbReference>
<evidence type="ECO:0000259" key="9">
    <source>
        <dbReference type="Pfam" id="PF00171"/>
    </source>
</evidence>
<evidence type="ECO:0000256" key="8">
    <source>
        <dbReference type="SAM" id="MobiDB-lite"/>
    </source>
</evidence>
<feature type="compositionally biased region" description="Basic and acidic residues" evidence="8">
    <location>
        <begin position="926"/>
        <end position="952"/>
    </location>
</feature>
<dbReference type="EC" id="1.2.1.88" evidence="2"/>
<accession>A0ABN2NBA6</accession>
<sequence>MKSSAQHHQAAPHTDVPDGATSAAVSPEALTDDAVALARRWIGASEQRAARPSPEDRTAARASRALGALVSDPAGLELAMSFVDDVARPQDARVAAKALARLGSRAGSASFLSPVDRFLFRAGALAAPVAPAVVVPAARARLRQLVGHLVADAGPGLAAHLARTRAQGYTLNVNLLGEAVLGEAEAAARLERTIALVKRPDVDYVSVKVSSVAAQLVTWDLAGSRDRVVERLLPLYRAARDHGVFVNLDMEEYRDLALTTAVFQTVLDRDEFRGLEAGIVLQAYLPDALGALDDLTAFATRRVAAGGARIKVRLVKGANLSMERVEAALHGWPQAPYPDKPGVDANYVRLLDHALRPDRTAAVRIGAASHNLFHVALAVLLARARGVAEGLDIEMLQGMAPAESAAVRDEIRAGGGRVVLYTPVVRNEDFDVAISYLVRRLEENAATQNFVHAMFADLQGDDGAASADPMTGQEAAFRESVTAGIHYTPADVAPRRVPRGEPRVGAHGAHLVGGDDAGRSGRLAGGRDDDPGRAPGTDDARGDRADEPRGDVVGDPRGDAAPVFENCPDTDPAVAASREWAARIVGPGSGFVPAITAPLTTAEQVDDVVDRAQRAAAVWSAVAPADRARVLRAAARHLEAARADLIAAAVHEAGKTVAEADPEISEAVDFAGYYAASAELLDPAAGACPGAGFHPDGVTLVTPPWNFPVAIPIGGVLAALAAGSPVIAKPAPPTPRCYELAVDAVHAALDEVAPEIGLDPAAARDVVQYVRVPDGDLGRRLVTHDGVARVLLTGAIETAQMFASWRPELQVLAETSGKNALVVTPSADLDLAVADVIRSAFGHAGQKCSAASLVILVGSVADPSSPTGGRFRRQLADAARSLAVGPATSLSTTMGPLTEPAQGKLLRALTTLDDGESWLVEPRRLDDDVTEGERRLRDEERHTFPEHSRRSVDPSTASAAGLEPGRLWTPGVRDGVRPGSFFHLTEVFGPVLGIMTARTLDEAIDLQNAVSFGLTGGLHSLDDAEIDHWLDRVEVGNAYVNRHITGAIVQRQSFGGWKASSVGPGAKAGGPNYVAQLGRWSDAAPVPSRHDDPSGWLAWAMSDDDAWWAGEFGADHDPAGLEAESNVFRYRPVPALTVRVGEGALEIEVERVLAAARRAGVPVTVSRPLPAGQAAAVPAGSDTPTPAGSDAVPAGTEAATPGAEATLAPDAPGVVVGHLTHQRFAAAVADGTVTGRIRVIGAAPGLRAAAATRAATVTVLDAPVLASGRRELLTMLREQAISRTTHRYGHTRDPR</sequence>
<evidence type="ECO:0000313" key="12">
    <source>
        <dbReference type="Proteomes" id="UP001501094"/>
    </source>
</evidence>
<dbReference type="Pfam" id="PF01619">
    <property type="entry name" value="Pro_dh"/>
    <property type="match status" value="1"/>
</dbReference>
<organism evidence="11 12">
    <name type="scientific">Myceligenerans crystallogenes</name>
    <dbReference type="NCBI Taxonomy" id="316335"/>
    <lineage>
        <taxon>Bacteria</taxon>
        <taxon>Bacillati</taxon>
        <taxon>Actinomycetota</taxon>
        <taxon>Actinomycetes</taxon>
        <taxon>Micrococcales</taxon>
        <taxon>Promicromonosporaceae</taxon>
        <taxon>Myceligenerans</taxon>
    </lineage>
</organism>
<dbReference type="Proteomes" id="UP001501094">
    <property type="component" value="Unassembled WGS sequence"/>
</dbReference>
<dbReference type="InterPro" id="IPR016162">
    <property type="entry name" value="Ald_DH_N"/>
</dbReference>
<dbReference type="InterPro" id="IPR029041">
    <property type="entry name" value="FAD-linked_oxidoreductase-like"/>
</dbReference>
<evidence type="ECO:0000259" key="10">
    <source>
        <dbReference type="Pfam" id="PF01619"/>
    </source>
</evidence>
<dbReference type="InterPro" id="IPR016160">
    <property type="entry name" value="Ald_DH_CS_CYS"/>
</dbReference>
<evidence type="ECO:0000256" key="5">
    <source>
        <dbReference type="ARBA" id="ARBA00048142"/>
    </source>
</evidence>
<feature type="compositionally biased region" description="Basic and acidic residues" evidence="8">
    <location>
        <begin position="525"/>
        <end position="558"/>
    </location>
</feature>
<evidence type="ECO:0000256" key="1">
    <source>
        <dbReference type="ARBA" id="ARBA00004786"/>
    </source>
</evidence>
<comment type="catalytic activity">
    <reaction evidence="5">
        <text>L-glutamate 5-semialdehyde + NAD(+) + H2O = L-glutamate + NADH + 2 H(+)</text>
        <dbReference type="Rhea" id="RHEA:30235"/>
        <dbReference type="ChEBI" id="CHEBI:15377"/>
        <dbReference type="ChEBI" id="CHEBI:15378"/>
        <dbReference type="ChEBI" id="CHEBI:29985"/>
        <dbReference type="ChEBI" id="CHEBI:57540"/>
        <dbReference type="ChEBI" id="CHEBI:57945"/>
        <dbReference type="ChEBI" id="CHEBI:58066"/>
        <dbReference type="EC" id="1.2.1.88"/>
    </reaction>
</comment>
<gene>
    <name evidence="11" type="ORF">GCM10009751_18870</name>
</gene>
<dbReference type="SUPFAM" id="SSF53720">
    <property type="entry name" value="ALDH-like"/>
    <property type="match status" value="1"/>
</dbReference>
<dbReference type="PROSITE" id="PS00687">
    <property type="entry name" value="ALDEHYDE_DEHYDR_GLU"/>
    <property type="match status" value="1"/>
</dbReference>
<comment type="similarity">
    <text evidence="7">Belongs to the aldehyde dehydrogenase family.</text>
</comment>
<keyword evidence="4" id="KW-0520">NAD</keyword>
<name>A0ABN2NBA6_9MICO</name>
<dbReference type="InterPro" id="IPR016163">
    <property type="entry name" value="Ald_DH_C"/>
</dbReference>
<evidence type="ECO:0000313" key="11">
    <source>
        <dbReference type="EMBL" id="GAA1861425.1"/>
    </source>
</evidence>
<dbReference type="InterPro" id="IPR025703">
    <property type="entry name" value="Bifunct_PutA"/>
</dbReference>
<dbReference type="EMBL" id="BAAANL010000003">
    <property type="protein sequence ID" value="GAA1861425.1"/>
    <property type="molecule type" value="Genomic_DNA"/>
</dbReference>
<evidence type="ECO:0000256" key="2">
    <source>
        <dbReference type="ARBA" id="ARBA00012884"/>
    </source>
</evidence>
<feature type="active site" evidence="6">
    <location>
        <position position="814"/>
    </location>
</feature>
<dbReference type="InterPro" id="IPR015590">
    <property type="entry name" value="Aldehyde_DH_dom"/>
</dbReference>
<feature type="region of interest" description="Disordered" evidence="8">
    <location>
        <begin position="1174"/>
        <end position="1198"/>
    </location>
</feature>
<proteinExistence type="inferred from homology"/>
<dbReference type="PIRSF" id="PIRSF000197">
    <property type="entry name" value="Bifunct_PutA"/>
    <property type="match status" value="1"/>
</dbReference>
<feature type="region of interest" description="Disordered" evidence="8">
    <location>
        <begin position="488"/>
        <end position="571"/>
    </location>
</feature>
<feature type="region of interest" description="Disordered" evidence="8">
    <location>
        <begin position="1"/>
        <end position="25"/>
    </location>
</feature>
<protein>
    <recommendedName>
        <fullName evidence="2">L-glutamate gamma-semialdehyde dehydrogenase</fullName>
        <ecNumber evidence="2">1.2.1.88</ecNumber>
    </recommendedName>
</protein>
<dbReference type="PANTHER" id="PTHR42862:SF1">
    <property type="entry name" value="DELTA-1-PYRROLINE-5-CARBOXYLATE DEHYDROGENASE 2, ISOFORM A-RELATED"/>
    <property type="match status" value="1"/>
</dbReference>
<comment type="pathway">
    <text evidence="1">Amino-acid degradation; L-proline degradation into L-glutamate; L-glutamate from L-proline: step 2/2.</text>
</comment>
<feature type="domain" description="Aldehyde dehydrogenase" evidence="9">
    <location>
        <begin position="595"/>
        <end position="907"/>
    </location>
</feature>
<dbReference type="RefSeq" id="WP_344101941.1">
    <property type="nucleotide sequence ID" value="NZ_BAAANL010000003.1"/>
</dbReference>
<keyword evidence="3 7" id="KW-0560">Oxidoreductase</keyword>
<dbReference type="PANTHER" id="PTHR42862">
    <property type="entry name" value="DELTA-1-PYRROLINE-5-CARBOXYLATE DEHYDROGENASE 1, ISOFORM A-RELATED"/>
    <property type="match status" value="1"/>
</dbReference>
<dbReference type="InterPro" id="IPR002872">
    <property type="entry name" value="Proline_DH_dom"/>
</dbReference>
<keyword evidence="12" id="KW-1185">Reference proteome</keyword>
<dbReference type="Gene3D" id="3.20.20.220">
    <property type="match status" value="1"/>
</dbReference>
<dbReference type="Gene3D" id="3.40.309.10">
    <property type="entry name" value="Aldehyde Dehydrogenase, Chain A, domain 2"/>
    <property type="match status" value="1"/>
</dbReference>
<dbReference type="Gene3D" id="3.40.605.10">
    <property type="entry name" value="Aldehyde Dehydrogenase, Chain A, domain 1"/>
    <property type="match status" value="1"/>
</dbReference>
<reference evidence="11 12" key="1">
    <citation type="journal article" date="2019" name="Int. J. Syst. Evol. Microbiol.">
        <title>The Global Catalogue of Microorganisms (GCM) 10K type strain sequencing project: providing services to taxonomists for standard genome sequencing and annotation.</title>
        <authorList>
            <consortium name="The Broad Institute Genomics Platform"/>
            <consortium name="The Broad Institute Genome Sequencing Center for Infectious Disease"/>
            <person name="Wu L."/>
            <person name="Ma J."/>
        </authorList>
    </citation>
    <scope>NUCLEOTIDE SEQUENCE [LARGE SCALE GENOMIC DNA]</scope>
    <source>
        <strain evidence="11 12">JCM 14326</strain>
    </source>
</reference>
<dbReference type="PROSITE" id="PS00070">
    <property type="entry name" value="ALDEHYDE_DEHYDR_CYS"/>
    <property type="match status" value="1"/>
</dbReference>
<evidence type="ECO:0000256" key="3">
    <source>
        <dbReference type="ARBA" id="ARBA00023002"/>
    </source>
</evidence>
<feature type="domain" description="Aldehyde dehydrogenase" evidence="9">
    <location>
        <begin position="959"/>
        <end position="1073"/>
    </location>
</feature>
<dbReference type="Pfam" id="PF00171">
    <property type="entry name" value="Aldedh"/>
    <property type="match status" value="2"/>
</dbReference>
<feature type="region of interest" description="Disordered" evidence="8">
    <location>
        <begin position="926"/>
        <end position="966"/>
    </location>
</feature>
<dbReference type="SUPFAM" id="SSF51730">
    <property type="entry name" value="FAD-linked oxidoreductase"/>
    <property type="match status" value="1"/>
</dbReference>
<dbReference type="InterPro" id="IPR016161">
    <property type="entry name" value="Ald_DH/histidinol_DH"/>
</dbReference>
<evidence type="ECO:0000256" key="7">
    <source>
        <dbReference type="RuleBase" id="RU003345"/>
    </source>
</evidence>
<comment type="caution">
    <text evidence="11">The sequence shown here is derived from an EMBL/GenBank/DDBJ whole genome shotgun (WGS) entry which is preliminary data.</text>
</comment>